<evidence type="ECO:0000256" key="1">
    <source>
        <dbReference type="SAM" id="SignalP"/>
    </source>
</evidence>
<keyword evidence="1" id="KW-0732">Signal</keyword>
<dbReference type="HOGENOM" id="CLU_011527_1_0_6"/>
<dbReference type="Proteomes" id="UP000028839">
    <property type="component" value="Unassembled WGS sequence"/>
</dbReference>
<dbReference type="AlphaFoldDB" id="A0A0E2Z0V7"/>
<gene>
    <name evidence="2" type="ORF">IB75_09845</name>
</gene>
<reference evidence="2 3" key="1">
    <citation type="submission" date="2014-07" db="EMBL/GenBank/DDBJ databases">
        <title>Comparative analysis of Nitrosococcus oceani genome inventories of strains from Pacific and Atlantic gyres.</title>
        <authorList>
            <person name="Lim C.K."/>
            <person name="Wang L."/>
            <person name="Sayavedra-Soto L.A."/>
            <person name="Klotz M.G."/>
        </authorList>
    </citation>
    <scope>NUCLEOTIDE SEQUENCE [LARGE SCALE GENOMIC DNA]</scope>
    <source>
        <strain evidence="2 3">C-27</strain>
    </source>
</reference>
<comment type="caution">
    <text evidence="2">The sequence shown here is derived from an EMBL/GenBank/DDBJ whole genome shotgun (WGS) entry which is preliminary data.</text>
</comment>
<accession>A0A0E2Z0V7</accession>
<name>A0A0E2Z0V7_9GAMM</name>
<sequence length="571" mass="62815">MSYLGLKIGLLSLFLSLLAGCEQRVPVVASEGQQSSFAADSATTASEDAPPGDIDPLLDNLGDHHHPVTTSSSLAQRYFDQGLTLAFAFNHAEAIRSFKDAATIDPDCAMCYWGVALALGPNINAPMEAAAVPQAYEAVQKALALAPKANKAEQAYIQALAIRYGPTSGADREGLDRAYADAMRELSRRYPDDLDGAVIFAEALMNLTPWEYWTPAGEPTAHTQEIIATLESVLERDPNHIGANHYYIHAVEASPAPERALPSAKRLGQLAPGAGHLVHMPAHIYWRVGDYHAAVTANEHAIHTDEEYLPDPDAEGLYRLGYYPHNIHFLFAAAQMEGNSQLALEAARKLVASIPEESYSTLPQLEEFRPMPLYALVRFGKWDEILREPKPGAFFRYTRGIWHWARGMALTRLGQLDSAAQEYEQLTKIGQSQAMAQLVFWSASSGSTLLEIAAHILAGELAGARGQTEAMIAPLREAVGIQDNLRYIEPPAWYYPVRHNLGAALLKADRAVEAEAVYRKDLKQYPQNGWSLFGLAQSLREQGQTEAAATVEKRFEEAWQHADVDLRASRF</sequence>
<dbReference type="PANTHER" id="PTHR45588:SF1">
    <property type="entry name" value="WW DOMAIN-CONTAINING PROTEIN"/>
    <property type="match status" value="1"/>
</dbReference>
<proteinExistence type="predicted"/>
<feature type="chain" id="PRO_5002407940" description="Tetratricopeptide repeat protein" evidence="1">
    <location>
        <begin position="20"/>
        <end position="571"/>
    </location>
</feature>
<evidence type="ECO:0000313" key="2">
    <source>
        <dbReference type="EMBL" id="KFI19248.1"/>
    </source>
</evidence>
<organism evidence="2 3">
    <name type="scientific">Nitrosococcus oceani C-27</name>
    <dbReference type="NCBI Taxonomy" id="314279"/>
    <lineage>
        <taxon>Bacteria</taxon>
        <taxon>Pseudomonadati</taxon>
        <taxon>Pseudomonadota</taxon>
        <taxon>Gammaproteobacteria</taxon>
        <taxon>Chromatiales</taxon>
        <taxon>Chromatiaceae</taxon>
        <taxon>Nitrosococcus</taxon>
    </lineage>
</organism>
<dbReference type="Gene3D" id="1.25.40.10">
    <property type="entry name" value="Tetratricopeptide repeat domain"/>
    <property type="match status" value="3"/>
</dbReference>
<dbReference type="SUPFAM" id="SSF48452">
    <property type="entry name" value="TPR-like"/>
    <property type="match status" value="2"/>
</dbReference>
<evidence type="ECO:0008006" key="4">
    <source>
        <dbReference type="Google" id="ProtNLM"/>
    </source>
</evidence>
<dbReference type="PANTHER" id="PTHR45588">
    <property type="entry name" value="TPR DOMAIN-CONTAINING PROTEIN"/>
    <property type="match status" value="1"/>
</dbReference>
<dbReference type="InterPro" id="IPR019734">
    <property type="entry name" value="TPR_rpt"/>
</dbReference>
<protein>
    <recommendedName>
        <fullName evidence="4">Tetratricopeptide repeat protein</fullName>
    </recommendedName>
</protein>
<evidence type="ECO:0000313" key="3">
    <source>
        <dbReference type="Proteomes" id="UP000028839"/>
    </source>
</evidence>
<dbReference type="EMBL" id="JPGN01000060">
    <property type="protein sequence ID" value="KFI19248.1"/>
    <property type="molecule type" value="Genomic_DNA"/>
</dbReference>
<feature type="signal peptide" evidence="1">
    <location>
        <begin position="1"/>
        <end position="19"/>
    </location>
</feature>
<dbReference type="InterPro" id="IPR011990">
    <property type="entry name" value="TPR-like_helical_dom_sf"/>
</dbReference>
<dbReference type="PROSITE" id="PS51257">
    <property type="entry name" value="PROKAR_LIPOPROTEIN"/>
    <property type="match status" value="1"/>
</dbReference>
<dbReference type="SMART" id="SM00028">
    <property type="entry name" value="TPR"/>
    <property type="match status" value="4"/>
</dbReference>
<dbReference type="OrthoDB" id="9778494at2"/>